<dbReference type="GO" id="GO:0043197">
    <property type="term" value="C:dendritic spine"/>
    <property type="evidence" value="ECO:0007669"/>
    <property type="project" value="TreeGrafter"/>
</dbReference>
<name>A0A8B9GV77_ASTMX</name>
<dbReference type="PANTHER" id="PTHR19354">
    <property type="entry name" value="ZIPPER PUTATIVE TUMOR SUPPRESSOR 2 HOMOLOG-LIKE PROTEIN-RELATED"/>
    <property type="match status" value="1"/>
</dbReference>
<feature type="coiled-coil region" evidence="4">
    <location>
        <begin position="268"/>
        <end position="295"/>
    </location>
</feature>
<feature type="compositionally biased region" description="Low complexity" evidence="5">
    <location>
        <begin position="85"/>
        <end position="110"/>
    </location>
</feature>
<proteinExistence type="predicted"/>
<feature type="region of interest" description="Disordered" evidence="5">
    <location>
        <begin position="1"/>
        <end position="124"/>
    </location>
</feature>
<evidence type="ECO:0000313" key="7">
    <source>
        <dbReference type="Proteomes" id="UP000694621"/>
    </source>
</evidence>
<keyword evidence="3 4" id="KW-0175">Coiled coil</keyword>
<dbReference type="Ensembl" id="ENSAMXT00005003693.1">
    <property type="protein sequence ID" value="ENSAMXP00005003225.1"/>
    <property type="gene ID" value="ENSAMXG00005002028.1"/>
</dbReference>
<evidence type="ECO:0000256" key="4">
    <source>
        <dbReference type="SAM" id="Coils"/>
    </source>
</evidence>
<dbReference type="GO" id="GO:0061001">
    <property type="term" value="P:regulation of dendritic spine morphogenesis"/>
    <property type="evidence" value="ECO:0007669"/>
    <property type="project" value="TreeGrafter"/>
</dbReference>
<feature type="compositionally biased region" description="Polar residues" evidence="5">
    <location>
        <begin position="36"/>
        <end position="47"/>
    </location>
</feature>
<dbReference type="Pfam" id="PF06818">
    <property type="entry name" value="Fez1"/>
    <property type="match status" value="2"/>
</dbReference>
<feature type="region of interest" description="Disordered" evidence="5">
    <location>
        <begin position="324"/>
        <end position="353"/>
    </location>
</feature>
<dbReference type="Proteomes" id="UP000694621">
    <property type="component" value="Unplaced"/>
</dbReference>
<feature type="compositionally biased region" description="Basic and acidic residues" evidence="5">
    <location>
        <begin position="343"/>
        <end position="353"/>
    </location>
</feature>
<dbReference type="InterPro" id="IPR045329">
    <property type="entry name" value="LZTS"/>
</dbReference>
<feature type="compositionally biased region" description="Low complexity" evidence="5">
    <location>
        <begin position="330"/>
        <end position="340"/>
    </location>
</feature>
<comment type="subcellular location">
    <subcellularLocation>
        <location evidence="1">Cytoplasm</location>
    </subcellularLocation>
</comment>
<evidence type="ECO:0000313" key="6">
    <source>
        <dbReference type="Ensembl" id="ENSAMXP00005003225.1"/>
    </source>
</evidence>
<dbReference type="GO" id="GO:0005737">
    <property type="term" value="C:cytoplasm"/>
    <property type="evidence" value="ECO:0007669"/>
    <property type="project" value="UniProtKB-SubCell"/>
</dbReference>
<dbReference type="PANTHER" id="PTHR19354:SF6">
    <property type="entry name" value="ZIPPER PUTATIVE TUMOR SUPPRESSOR 3-RELATED"/>
    <property type="match status" value="1"/>
</dbReference>
<feature type="compositionally biased region" description="Gly residues" evidence="5">
    <location>
        <begin position="14"/>
        <end position="29"/>
    </location>
</feature>
<evidence type="ECO:0000256" key="2">
    <source>
        <dbReference type="ARBA" id="ARBA00022490"/>
    </source>
</evidence>
<evidence type="ECO:0000256" key="5">
    <source>
        <dbReference type="SAM" id="MobiDB-lite"/>
    </source>
</evidence>
<accession>A0A8B9GV77</accession>
<keyword evidence="2" id="KW-0963">Cytoplasm</keyword>
<feature type="coiled-coil region" evidence="4">
    <location>
        <begin position="155"/>
        <end position="232"/>
    </location>
</feature>
<evidence type="ECO:0000256" key="3">
    <source>
        <dbReference type="ARBA" id="ARBA00023054"/>
    </source>
</evidence>
<organism evidence="6 7">
    <name type="scientific">Astyanax mexicanus</name>
    <name type="common">Blind cave fish</name>
    <name type="synonym">Astyanax fasciatus mexicanus</name>
    <dbReference type="NCBI Taxonomy" id="7994"/>
    <lineage>
        <taxon>Eukaryota</taxon>
        <taxon>Metazoa</taxon>
        <taxon>Chordata</taxon>
        <taxon>Craniata</taxon>
        <taxon>Vertebrata</taxon>
        <taxon>Euteleostomi</taxon>
        <taxon>Actinopterygii</taxon>
        <taxon>Neopterygii</taxon>
        <taxon>Teleostei</taxon>
        <taxon>Ostariophysi</taxon>
        <taxon>Characiformes</taxon>
        <taxon>Characoidei</taxon>
        <taxon>Acestrorhamphidae</taxon>
        <taxon>Acestrorhamphinae</taxon>
        <taxon>Astyanax</taxon>
    </lineage>
</organism>
<reference evidence="6" key="1">
    <citation type="submission" date="2025-08" db="UniProtKB">
        <authorList>
            <consortium name="Ensembl"/>
        </authorList>
    </citation>
    <scope>IDENTIFICATION</scope>
</reference>
<sequence>SMQNLVCPLQASAGAGGGPGSSGSRGGQGSLSDSGRNSLTSLPTYAGSSYGPPPALGPLSASTSHINRLGTAGLDKPDKPGYQNGLSASDSGRSSSGKSSSSYQRLSHLSDAPAPLRPSPSSDDVIRDLEDRLWEREQEVLHMRRNLDQSEAAIAQVFEEKQRVWEREMEELRQNYAGRLQQVTRRAQRSQQALQAQITRLQQDKRRLQDEMTLLLAQREELEKKCLDYRKEQADLLPKLEETKWEVCQKAGEISLLKQQLRDSQGEVTQRAGEMVALRNQLKELNAQLREREERLLSPLSPSETPTASLLALPALPGLPALPPLPAPASLPGADPLLSLQSDDSKAQRQEAGDLRRQLELLQGELRLERQQRERQALSFAQERQTWQGEKDRVLKYQAQLQLSYVEMLQKNQALEELSVAISLTSPTPPAEEKKLHQLAPPWPVPTRLERIESTEI</sequence>
<evidence type="ECO:0000256" key="1">
    <source>
        <dbReference type="ARBA" id="ARBA00004496"/>
    </source>
</evidence>
<protein>
    <submittedName>
        <fullName evidence="6">Leucine zipper, putative tumor suppressor family member 3a</fullName>
    </submittedName>
</protein>
<dbReference type="AlphaFoldDB" id="A0A8B9GV77"/>